<accession>A0ABT4UH95</accession>
<evidence type="ECO:0000313" key="2">
    <source>
        <dbReference type="Proteomes" id="UP001210231"/>
    </source>
</evidence>
<comment type="caution">
    <text evidence="1">The sequence shown here is derived from an EMBL/GenBank/DDBJ whole genome shotgun (WGS) entry which is preliminary data.</text>
</comment>
<dbReference type="Pfam" id="PF04245">
    <property type="entry name" value="NA37"/>
    <property type="match status" value="1"/>
</dbReference>
<protein>
    <submittedName>
        <fullName evidence="1">Nucleoid-associated protein</fullName>
    </submittedName>
</protein>
<dbReference type="Proteomes" id="UP001210231">
    <property type="component" value="Unassembled WGS sequence"/>
</dbReference>
<name>A0ABT4UH95_9BACT</name>
<dbReference type="EMBL" id="JAQGEF010000005">
    <property type="protein sequence ID" value="MDA3614212.1"/>
    <property type="molecule type" value="Genomic_DNA"/>
</dbReference>
<reference evidence="1 2" key="1">
    <citation type="submission" date="2022-12" db="EMBL/GenBank/DDBJ databases">
        <title>Chitinophagaceae gen. sp. nov., a new member of the family Chitinophagaceae, isolated from soil in a chemical factory.</title>
        <authorList>
            <person name="Ke Z."/>
        </authorList>
    </citation>
    <scope>NUCLEOTIDE SEQUENCE [LARGE SCALE GENOMIC DNA]</scope>
    <source>
        <strain evidence="1 2">LY-5</strain>
    </source>
</reference>
<dbReference type="InterPro" id="IPR007358">
    <property type="entry name" value="Nucleoid_associated_NdpA"/>
</dbReference>
<gene>
    <name evidence="1" type="ORF">O3P16_05295</name>
</gene>
<dbReference type="RefSeq" id="WP_407030540.1">
    <property type="nucleotide sequence ID" value="NZ_JAQGEF010000005.1"/>
</dbReference>
<proteinExistence type="predicted"/>
<sequence>MQQILILTTMVGIDNVELQQVIVHKVGNPTRGESLKLSKNKLTLNDDIVNKIFVKYLLNGFNENDLYHFTHLSDLGMNEVYNYVQQCFKSDSVFEANSALMAQFLYSKSTHVKVKEGEMYVVKFDKVPFEGDFIEAFGIFKNESKETYLRVMEHGQTFEIIGEDGINLSKIDKGCLVFNKNGAEGYYCCIIDNGNKNNDTAYWVKDFLGVEPVANEYHFTNEYLQVVKQFATQEMPEHFEVTKGQQIDLMQRGLDYFKENEEFVLDDFTEQVIQYPEMIEQFAAFKDNYAQSKNIEMENEFGIDLSAVKKQSKSFKSVLKLDKNFHIYIHGRRDLLERGYDEETGKFFYKIYFEEES</sequence>
<evidence type="ECO:0000313" key="1">
    <source>
        <dbReference type="EMBL" id="MDA3614212.1"/>
    </source>
</evidence>
<organism evidence="1 2">
    <name type="scientific">Polluticaenibacter yanchengensis</name>
    <dbReference type="NCBI Taxonomy" id="3014562"/>
    <lineage>
        <taxon>Bacteria</taxon>
        <taxon>Pseudomonadati</taxon>
        <taxon>Bacteroidota</taxon>
        <taxon>Chitinophagia</taxon>
        <taxon>Chitinophagales</taxon>
        <taxon>Chitinophagaceae</taxon>
        <taxon>Polluticaenibacter</taxon>
    </lineage>
</organism>
<keyword evidence="2" id="KW-1185">Reference proteome</keyword>